<name>A0A161JW82_9ZZZZ</name>
<dbReference type="EMBL" id="FAXC01000249">
    <property type="protein sequence ID" value="CUV09437.1"/>
    <property type="molecule type" value="Genomic_DNA"/>
</dbReference>
<reference evidence="1" key="1">
    <citation type="submission" date="2015-10" db="EMBL/GenBank/DDBJ databases">
        <authorList>
            <person name="Gilbert D.G."/>
        </authorList>
    </citation>
    <scope>NUCLEOTIDE SEQUENCE</scope>
</reference>
<dbReference type="AlphaFoldDB" id="A0A161JW82"/>
<gene>
    <name evidence="1" type="ORF">MGWOODY_Mmi2046</name>
</gene>
<protein>
    <submittedName>
        <fullName evidence="1">Uncharacterized protein</fullName>
    </submittedName>
</protein>
<organism evidence="1">
    <name type="scientific">hydrothermal vent metagenome</name>
    <dbReference type="NCBI Taxonomy" id="652676"/>
    <lineage>
        <taxon>unclassified sequences</taxon>
        <taxon>metagenomes</taxon>
        <taxon>ecological metagenomes</taxon>
    </lineage>
</organism>
<accession>A0A161JW82</accession>
<sequence length="332" mass="39634">MYSVFLDWVFIEDNSRELNQFITALNKKRKDLYFTILVPKNSHFTRQLDQFDNVEYVQDVENRFEEPGKEISAMPYISKYIYNKLNKLQKNTQTALSTKDKRVLKLIEEMRDSAYMTERWAATYNPANFLPVDRDGEKPRLFWRDWDVDLILSFHPAIILNHLDHFKKYTNMEPKFISLCSEKYWQVIKKWDGHLSLPLSLHNPDHCALIVENNAIATKIFSTVIDKKDRELLTRYVNCLDILDFDWGKKTSLNRLDSAVTAALRSQKPLRKINSSYQRMRNIIRRRGTVTKRELINQMEWGKASNFQPYRNKLRIEKNVRLVANHTYEWIQ</sequence>
<evidence type="ECO:0000313" key="1">
    <source>
        <dbReference type="EMBL" id="CUV09437.1"/>
    </source>
</evidence>
<proteinExistence type="predicted"/>